<keyword evidence="6 11" id="KW-0472">Membrane</keyword>
<feature type="active site" evidence="8">
    <location>
        <position position="147"/>
    </location>
</feature>
<dbReference type="GO" id="GO:0012505">
    <property type="term" value="C:endomembrane system"/>
    <property type="evidence" value="ECO:0007669"/>
    <property type="project" value="UniProtKB-SubCell"/>
</dbReference>
<reference evidence="12" key="1">
    <citation type="submission" date="2018-02" db="EMBL/GenBank/DDBJ databases">
        <title>Rhizophora mucronata_Transcriptome.</title>
        <authorList>
            <person name="Meera S.P."/>
            <person name="Sreeshan A."/>
            <person name="Augustine A."/>
        </authorList>
    </citation>
    <scope>NUCLEOTIDE SEQUENCE</scope>
    <source>
        <tissue evidence="12">Leaf</tissue>
    </source>
</reference>
<dbReference type="GO" id="GO:0016760">
    <property type="term" value="F:cellulose synthase (UDP-forming) activity"/>
    <property type="evidence" value="ECO:0007669"/>
    <property type="project" value="InterPro"/>
</dbReference>
<dbReference type="Gene3D" id="3.90.550.10">
    <property type="entry name" value="Spore Coat Polysaccharide Biosynthesis Protein SpsA, Chain A"/>
    <property type="match status" value="1"/>
</dbReference>
<proteinExistence type="predicted"/>
<feature type="transmembrane region" description="Helical" evidence="11">
    <location>
        <begin position="53"/>
        <end position="74"/>
    </location>
</feature>
<feature type="transmembrane region" description="Helical" evidence="11">
    <location>
        <begin position="24"/>
        <end position="41"/>
    </location>
</feature>
<evidence type="ECO:0000256" key="10">
    <source>
        <dbReference type="PIRSR" id="PIRSR605150-3"/>
    </source>
</evidence>
<evidence type="ECO:0000256" key="3">
    <source>
        <dbReference type="ARBA" id="ARBA00022679"/>
    </source>
</evidence>
<dbReference type="InterPro" id="IPR029044">
    <property type="entry name" value="Nucleotide-diphossugar_trans"/>
</dbReference>
<dbReference type="EMBL" id="GGEC01021485">
    <property type="protein sequence ID" value="MBX01969.1"/>
    <property type="molecule type" value="Transcribed_RNA"/>
</dbReference>
<dbReference type="GO" id="GO:0030244">
    <property type="term" value="P:cellulose biosynthetic process"/>
    <property type="evidence" value="ECO:0007669"/>
    <property type="project" value="InterPro"/>
</dbReference>
<accession>A0A2P2K8A7</accession>
<evidence type="ECO:0000256" key="6">
    <source>
        <dbReference type="ARBA" id="ARBA00023136"/>
    </source>
</evidence>
<organism evidence="12">
    <name type="scientific">Rhizophora mucronata</name>
    <name type="common">Asiatic mangrove</name>
    <dbReference type="NCBI Taxonomy" id="61149"/>
    <lineage>
        <taxon>Eukaryota</taxon>
        <taxon>Viridiplantae</taxon>
        <taxon>Streptophyta</taxon>
        <taxon>Embryophyta</taxon>
        <taxon>Tracheophyta</taxon>
        <taxon>Spermatophyta</taxon>
        <taxon>Magnoliopsida</taxon>
        <taxon>eudicotyledons</taxon>
        <taxon>Gunneridae</taxon>
        <taxon>Pentapetalae</taxon>
        <taxon>rosids</taxon>
        <taxon>fabids</taxon>
        <taxon>Malpighiales</taxon>
        <taxon>Rhizophoraceae</taxon>
        <taxon>Rhizophora</taxon>
    </lineage>
</organism>
<evidence type="ECO:0000256" key="1">
    <source>
        <dbReference type="ARBA" id="ARBA00004127"/>
    </source>
</evidence>
<feature type="binding site" evidence="10">
    <location>
        <position position="285"/>
    </location>
    <ligand>
        <name>Mn(2+)</name>
        <dbReference type="ChEBI" id="CHEBI:29035"/>
    </ligand>
</feature>
<dbReference type="Pfam" id="PF03552">
    <property type="entry name" value="Cellulose_synt"/>
    <property type="match status" value="2"/>
</dbReference>
<feature type="binding site" evidence="9">
    <location>
        <position position="147"/>
    </location>
    <ligand>
        <name>UDP-alpha-D-glucose</name>
        <dbReference type="ChEBI" id="CHEBI:58885"/>
    </ligand>
</feature>
<feature type="transmembrane region" description="Helical" evidence="11">
    <location>
        <begin position="646"/>
        <end position="672"/>
    </location>
</feature>
<evidence type="ECO:0000256" key="4">
    <source>
        <dbReference type="ARBA" id="ARBA00022692"/>
    </source>
</evidence>
<evidence type="ECO:0000256" key="9">
    <source>
        <dbReference type="PIRSR" id="PIRSR605150-2"/>
    </source>
</evidence>
<feature type="transmembrane region" description="Helical" evidence="11">
    <location>
        <begin position="684"/>
        <end position="700"/>
    </location>
</feature>
<evidence type="ECO:0000256" key="5">
    <source>
        <dbReference type="ARBA" id="ARBA00022989"/>
    </source>
</evidence>
<dbReference type="PANTHER" id="PTHR13301">
    <property type="entry name" value="X-BOX TRANSCRIPTION FACTOR-RELATED"/>
    <property type="match status" value="1"/>
</dbReference>
<evidence type="ECO:0000256" key="8">
    <source>
        <dbReference type="PIRSR" id="PIRSR605150-1"/>
    </source>
</evidence>
<evidence type="ECO:0000256" key="7">
    <source>
        <dbReference type="ARBA" id="ARBA00023316"/>
    </source>
</evidence>
<keyword evidence="5 11" id="KW-1133">Transmembrane helix</keyword>
<keyword evidence="7" id="KW-0961">Cell wall biogenesis/degradation</keyword>
<name>A0A2P2K8A7_RHIMU</name>
<keyword evidence="3 12" id="KW-0808">Transferase</keyword>
<dbReference type="SUPFAM" id="SSF53448">
    <property type="entry name" value="Nucleotide-diphospho-sugar transferases"/>
    <property type="match status" value="1"/>
</dbReference>
<dbReference type="GO" id="GO:0016020">
    <property type="term" value="C:membrane"/>
    <property type="evidence" value="ECO:0007669"/>
    <property type="project" value="InterPro"/>
</dbReference>
<evidence type="ECO:0000256" key="2">
    <source>
        <dbReference type="ARBA" id="ARBA00022676"/>
    </source>
</evidence>
<dbReference type="GO" id="GO:0071555">
    <property type="term" value="P:cell wall organization"/>
    <property type="evidence" value="ECO:0007669"/>
    <property type="project" value="UniProtKB-KW"/>
</dbReference>
<sequence>MEGASRTKHASPLCAAHPLRHAPFNRAFAAIYALAILALLYRQTRVLLLQSSTLVSILISLALLVSDLILAFTWSEAQAVRLYPLARQEFPENLENVIKTSDFPALDVFICSADPYREPPLSVVNTALSVMAYDYPADKLSVFVSDDAGSALTLFAFLEAAKFASHWLPFCRINNVIERCPKAFFESNHSSSVETDKIKIMYESMKSRIEHVVETGNVYEEYMSSDEERSALSKLTAHGCTRQNHPTVIQVLLNNSRDKDIGGQFMPNLVYISREKSRTHSHHFKAGALNVLLRVSSVMTNAPIILTLDCDMHSNDPKTPLRALCYYSDPDILASCAFIQFPQRFKGINKCDIYAGEFKRLFQIQPMGFDGLMGSTHFGTCCFFSRRAFFGSPSHLVLPEIPELCPGHIVKRAIDTHETLALACQVAGCNYESKTDWGSKIGYRYGSLVEDYYTGYLLHCQGWRSMFCNPDRAAFLGDAPMSLVDMLNQHRRWAIGLLEAGFSKYSPLIHGVRYMGPLTGLAYSQYAFWPMLSIPLTVYAFLPQLALINDICILPKATEPWFLLYGFLLLGSYGQDCLDFVLAGGTVQMWWNDQRMWHLRGITSYFIGSVEFLLKVLGISASGFNVTSKVLDDEHRKIYEEGFFEFGVNSPMFVLITMAALINLVAFIKGLLQVSNGSNLEGPLIQMFLAGYGTVEIFLIF</sequence>
<evidence type="ECO:0000256" key="11">
    <source>
        <dbReference type="SAM" id="Phobius"/>
    </source>
</evidence>
<keyword evidence="4 11" id="KW-0812">Transmembrane</keyword>
<feature type="active site" evidence="8">
    <location>
        <position position="451"/>
    </location>
</feature>
<comment type="subcellular location">
    <subcellularLocation>
        <location evidence="1">Endomembrane system</location>
        <topology evidence="1">Multi-pass membrane protein</topology>
    </subcellularLocation>
</comment>
<dbReference type="FunFam" id="3.90.550.10:FF:000135">
    <property type="entry name" value="Cellulose synthase-like protein G3"/>
    <property type="match status" value="1"/>
</dbReference>
<feature type="binding site" evidence="9">
    <location>
        <position position="118"/>
    </location>
    <ligand>
        <name>UDP-alpha-D-glucose</name>
        <dbReference type="ChEBI" id="CHEBI:58885"/>
    </ligand>
</feature>
<feature type="transmembrane region" description="Helical" evidence="11">
    <location>
        <begin position="526"/>
        <end position="548"/>
    </location>
</feature>
<dbReference type="AlphaFoldDB" id="A0A2P2K8A7"/>
<keyword evidence="2" id="KW-0328">Glycosyltransferase</keyword>
<feature type="transmembrane region" description="Helical" evidence="11">
    <location>
        <begin position="560"/>
        <end position="582"/>
    </location>
</feature>
<evidence type="ECO:0000313" key="12">
    <source>
        <dbReference type="EMBL" id="MBX01969.1"/>
    </source>
</evidence>
<feature type="binding site" evidence="10">
    <location>
        <position position="309"/>
    </location>
    <ligand>
        <name>Mn(2+)</name>
        <dbReference type="ChEBI" id="CHEBI:29035"/>
    </ligand>
</feature>
<protein>
    <submittedName>
        <fullName evidence="12">Transferase</fullName>
    </submittedName>
</protein>
<dbReference type="InterPro" id="IPR005150">
    <property type="entry name" value="Cellulose_synth"/>
</dbReference>
<feature type="transmembrane region" description="Helical" evidence="11">
    <location>
        <begin position="602"/>
        <end position="626"/>
    </location>
</feature>